<proteinExistence type="predicted"/>
<reference evidence="4 5" key="1">
    <citation type="journal article" date="2023" name="Life. Sci Alliance">
        <title>Evolutionary insights into 3D genome organization and epigenetic landscape of Vigna mungo.</title>
        <authorList>
            <person name="Junaid A."/>
            <person name="Singh B."/>
            <person name="Bhatia S."/>
        </authorList>
    </citation>
    <scope>NUCLEOTIDE SEQUENCE [LARGE SCALE GENOMIC DNA]</scope>
    <source>
        <strain evidence="4">Urdbean</strain>
    </source>
</reference>
<keyword evidence="1" id="KW-0479">Metal-binding</keyword>
<evidence type="ECO:0000313" key="5">
    <source>
        <dbReference type="Proteomes" id="UP001374535"/>
    </source>
</evidence>
<dbReference type="GO" id="GO:0046872">
    <property type="term" value="F:metal ion binding"/>
    <property type="evidence" value="ECO:0007669"/>
    <property type="project" value="UniProtKB-KW"/>
</dbReference>
<protein>
    <recommendedName>
        <fullName evidence="3">Non-haem dioxygenase N-terminal domain-containing protein</fullName>
    </recommendedName>
</protein>
<keyword evidence="5" id="KW-1185">Reference proteome</keyword>
<dbReference type="PANTHER" id="PTHR47990">
    <property type="entry name" value="2-OXOGLUTARATE (2OG) AND FE(II)-DEPENDENT OXYGENASE SUPERFAMILY PROTEIN-RELATED"/>
    <property type="match status" value="1"/>
</dbReference>
<sequence>MEVKRIQSLALKLEQLKEIPAPLNNVLVKEIAEAACEWGLFQITDHNISETLIKSLKEVGEEFFGLPEEEKEAFANDPSNDKFDGEVTENYSTEMLRVTEKVLEVLSEGLGLEKKGLKSELEACLLSILLPLRPPPSSPATSTATRWTFTTKRIVLASSISLAQRNLHFAVWFLSRVARCVHRRAATVRPPTAPPLSPTKCCPSLVAR</sequence>
<dbReference type="Proteomes" id="UP001374535">
    <property type="component" value="Chromosome 10"/>
</dbReference>
<evidence type="ECO:0000256" key="2">
    <source>
        <dbReference type="ARBA" id="ARBA00023004"/>
    </source>
</evidence>
<name>A0AAQ3RFV7_VIGMU</name>
<dbReference type="InterPro" id="IPR026992">
    <property type="entry name" value="DIOX_N"/>
</dbReference>
<dbReference type="SUPFAM" id="SSF51197">
    <property type="entry name" value="Clavaminate synthase-like"/>
    <property type="match status" value="1"/>
</dbReference>
<dbReference type="InterPro" id="IPR027443">
    <property type="entry name" value="IPNS-like_sf"/>
</dbReference>
<dbReference type="EMBL" id="CP144691">
    <property type="protein sequence ID" value="WVY92426.1"/>
    <property type="molecule type" value="Genomic_DNA"/>
</dbReference>
<evidence type="ECO:0000259" key="3">
    <source>
        <dbReference type="Pfam" id="PF14226"/>
    </source>
</evidence>
<organism evidence="4 5">
    <name type="scientific">Vigna mungo</name>
    <name type="common">Black gram</name>
    <name type="synonym">Phaseolus mungo</name>
    <dbReference type="NCBI Taxonomy" id="3915"/>
    <lineage>
        <taxon>Eukaryota</taxon>
        <taxon>Viridiplantae</taxon>
        <taxon>Streptophyta</taxon>
        <taxon>Embryophyta</taxon>
        <taxon>Tracheophyta</taxon>
        <taxon>Spermatophyta</taxon>
        <taxon>Magnoliopsida</taxon>
        <taxon>eudicotyledons</taxon>
        <taxon>Gunneridae</taxon>
        <taxon>Pentapetalae</taxon>
        <taxon>rosids</taxon>
        <taxon>fabids</taxon>
        <taxon>Fabales</taxon>
        <taxon>Fabaceae</taxon>
        <taxon>Papilionoideae</taxon>
        <taxon>50 kb inversion clade</taxon>
        <taxon>NPAAA clade</taxon>
        <taxon>indigoferoid/millettioid clade</taxon>
        <taxon>Phaseoleae</taxon>
        <taxon>Vigna</taxon>
    </lineage>
</organism>
<evidence type="ECO:0000256" key="1">
    <source>
        <dbReference type="ARBA" id="ARBA00022723"/>
    </source>
</evidence>
<dbReference type="Pfam" id="PF14226">
    <property type="entry name" value="DIOX_N"/>
    <property type="match status" value="1"/>
</dbReference>
<evidence type="ECO:0000313" key="4">
    <source>
        <dbReference type="EMBL" id="WVY92426.1"/>
    </source>
</evidence>
<gene>
    <name evidence="4" type="ORF">V8G54_031514</name>
</gene>
<accession>A0AAQ3RFV7</accession>
<keyword evidence="2" id="KW-0408">Iron</keyword>
<dbReference type="InterPro" id="IPR050231">
    <property type="entry name" value="Iron_ascorbate_oxido_reductase"/>
</dbReference>
<dbReference type="AlphaFoldDB" id="A0AAQ3RFV7"/>
<dbReference type="Gene3D" id="2.60.120.330">
    <property type="entry name" value="B-lactam Antibiotic, Isopenicillin N Synthase, Chain"/>
    <property type="match status" value="1"/>
</dbReference>
<feature type="domain" description="Non-haem dioxygenase N-terminal" evidence="3">
    <location>
        <begin position="24"/>
        <end position="90"/>
    </location>
</feature>